<dbReference type="EMBL" id="CP001083">
    <property type="protein sequence ID" value="ACQ53736.1"/>
    <property type="molecule type" value="Genomic_DNA"/>
</dbReference>
<reference evidence="2" key="2">
    <citation type="submission" date="2008-05" db="EMBL/GenBank/DDBJ databases">
        <title>Genome sequence of Clostridium botulinum Ba4 strain 657.</title>
        <authorList>
            <person name="Shrivastava S."/>
            <person name="Brown J.L."/>
            <person name="Bruce D."/>
            <person name="Detter C."/>
            <person name="Munk C."/>
            <person name="Smith L.A."/>
            <person name="Smith T.J."/>
            <person name="Sutton G."/>
            <person name="Brettin T.S."/>
        </authorList>
    </citation>
    <scope>NUCLEOTIDE SEQUENCE [LARGE SCALE GENOMIC DNA]</scope>
    <source>
        <strain evidence="2">657 / Type Ba4</strain>
    </source>
</reference>
<sequence length="121" mass="13899">MFVYNTGTGYAMCASPLHKEYGLKKDNGNLYTKKELLKFGFFIDDIPDKPQSAQYEYVMKVDFDAEMVYYDKIPIRSIVSEDTKVDFLTKELASSKLESMKLKGLLKQNSEEIAKAIWGNM</sequence>
<organism evidence="1 2">
    <name type="scientific">Clostridium botulinum (strain 657 / Type Ba4)</name>
    <dbReference type="NCBI Taxonomy" id="515621"/>
    <lineage>
        <taxon>Bacteria</taxon>
        <taxon>Bacillati</taxon>
        <taxon>Bacillota</taxon>
        <taxon>Clostridia</taxon>
        <taxon>Eubacteriales</taxon>
        <taxon>Clostridiaceae</taxon>
        <taxon>Clostridium</taxon>
    </lineage>
</organism>
<gene>
    <name evidence="1" type="ordered locus">CLJ_B1926</name>
</gene>
<evidence type="ECO:0000313" key="1">
    <source>
        <dbReference type="EMBL" id="ACQ53736.1"/>
    </source>
</evidence>
<dbReference type="RefSeq" id="WP_012721032.1">
    <property type="nucleotide sequence ID" value="NC_012658.1"/>
</dbReference>
<accession>A0A3F3A2W5</accession>
<protein>
    <submittedName>
        <fullName evidence="1">Uncharacterized protein</fullName>
    </submittedName>
</protein>
<dbReference type="KEGG" id="cbi:CLJ_B1926"/>
<evidence type="ECO:0000313" key="2">
    <source>
        <dbReference type="Proteomes" id="UP000002333"/>
    </source>
</evidence>
<reference evidence="1 2" key="1">
    <citation type="journal article" date="2007" name="PLoS ONE">
        <title>Analysis of the neurotoxin complex genes in Clostridium botulinum A1-A4 and B1 strains: BoNT/A3, /Ba4 and /B1 clusters are located within plasmids.</title>
        <authorList>
            <person name="Smith T.J."/>
            <person name="Hill K.K."/>
            <person name="Foley B.T."/>
            <person name="Detter J.C."/>
            <person name="Munk A.C."/>
            <person name="Bruce D.C."/>
            <person name="Doggett N.A."/>
            <person name="Smith L.A."/>
            <person name="Marks J.D."/>
            <person name="Xie G."/>
            <person name="Brettin T.S."/>
        </authorList>
    </citation>
    <scope>NUCLEOTIDE SEQUENCE [LARGE SCALE GENOMIC DNA]</scope>
    <source>
        <strain evidence="2">657 / Type Ba4</strain>
    </source>
</reference>
<proteinExistence type="predicted"/>
<dbReference type="AlphaFoldDB" id="A0A3F3A2W5"/>
<name>A0A3F3A2W5_CLOB6</name>
<dbReference type="Proteomes" id="UP000002333">
    <property type="component" value="Chromosome"/>
</dbReference>